<dbReference type="AlphaFoldDB" id="A0A840I382"/>
<feature type="domain" description="NmrA-like" evidence="3">
    <location>
        <begin position="1"/>
        <end position="223"/>
    </location>
</feature>
<evidence type="ECO:0000256" key="2">
    <source>
        <dbReference type="ARBA" id="ARBA00023002"/>
    </source>
</evidence>
<dbReference type="RefSeq" id="WP_183818101.1">
    <property type="nucleotide sequence ID" value="NZ_JACHOB010000004.1"/>
</dbReference>
<proteinExistence type="predicted"/>
<evidence type="ECO:0000256" key="1">
    <source>
        <dbReference type="ARBA" id="ARBA00022857"/>
    </source>
</evidence>
<sequence length="298" mass="31566">MTDTVLLAGGSGDLGGRIAKALARRGARVKALVRPATDAAKVEALRSMGAEPVEAAFEDVAAVRTACEGADCVVSALNGLRPVVIGAQTALLDAAVAAGVPRFVPSDFSLDFTKTAPGTNRNLDLRREFMSILDAREVRATSILNGGFASLLAGQAPLIQHKIRRVLYWGSPEQKLDFTTMDDTADFTAAAALDPEAPRILRIAGSEVSARDLARTMTELTGEEYGTLWAGSLGMLRGMIRIAKAVSPDEDAVFPAWQGMQYMANMFSGHGKLSPLDNDRYQGIGWTPVTDVLAGTVS</sequence>
<evidence type="ECO:0000313" key="5">
    <source>
        <dbReference type="Proteomes" id="UP000563524"/>
    </source>
</evidence>
<accession>A0A840I382</accession>
<keyword evidence="1" id="KW-0521">NADP</keyword>
<organism evidence="4 5">
    <name type="scientific">Parvularcula dongshanensis</name>
    <dbReference type="NCBI Taxonomy" id="1173995"/>
    <lineage>
        <taxon>Bacteria</taxon>
        <taxon>Pseudomonadati</taxon>
        <taxon>Pseudomonadota</taxon>
        <taxon>Alphaproteobacteria</taxon>
        <taxon>Parvularculales</taxon>
        <taxon>Parvularculaceae</taxon>
        <taxon>Parvularcula</taxon>
    </lineage>
</organism>
<keyword evidence="2" id="KW-0560">Oxidoreductase</keyword>
<dbReference type="Proteomes" id="UP000563524">
    <property type="component" value="Unassembled WGS sequence"/>
</dbReference>
<protein>
    <submittedName>
        <fullName evidence="4">Nucleoside-diphosphate-sugar epimerase</fullName>
    </submittedName>
</protein>
<keyword evidence="5" id="KW-1185">Reference proteome</keyword>
<name>A0A840I382_9PROT</name>
<dbReference type="PANTHER" id="PTHR47706:SF1">
    <property type="entry name" value="CIPA-LIKE, PUTATIVE (AFU_ORTHOLOGUE AFUA_1G12460)-RELATED"/>
    <property type="match status" value="1"/>
</dbReference>
<dbReference type="InterPro" id="IPR051609">
    <property type="entry name" value="NmrA/Isoflavone_reductase-like"/>
</dbReference>
<dbReference type="Gene3D" id="3.40.50.720">
    <property type="entry name" value="NAD(P)-binding Rossmann-like Domain"/>
    <property type="match status" value="1"/>
</dbReference>
<dbReference type="InterPro" id="IPR008030">
    <property type="entry name" value="NmrA-like"/>
</dbReference>
<evidence type="ECO:0000259" key="3">
    <source>
        <dbReference type="Pfam" id="PF05368"/>
    </source>
</evidence>
<dbReference type="Pfam" id="PF05368">
    <property type="entry name" value="NmrA"/>
    <property type="match status" value="1"/>
</dbReference>
<dbReference type="InterPro" id="IPR036291">
    <property type="entry name" value="NAD(P)-bd_dom_sf"/>
</dbReference>
<dbReference type="SUPFAM" id="SSF51735">
    <property type="entry name" value="NAD(P)-binding Rossmann-fold domains"/>
    <property type="match status" value="1"/>
</dbReference>
<gene>
    <name evidence="4" type="ORF">GGQ59_002003</name>
</gene>
<reference evidence="4 5" key="1">
    <citation type="submission" date="2020-08" db="EMBL/GenBank/DDBJ databases">
        <title>Genomic Encyclopedia of Type Strains, Phase IV (KMG-IV): sequencing the most valuable type-strain genomes for metagenomic binning, comparative biology and taxonomic classification.</title>
        <authorList>
            <person name="Goeker M."/>
        </authorList>
    </citation>
    <scope>NUCLEOTIDE SEQUENCE [LARGE SCALE GENOMIC DNA]</scope>
    <source>
        <strain evidence="4 5">DSM 102850</strain>
    </source>
</reference>
<dbReference type="GO" id="GO:0016491">
    <property type="term" value="F:oxidoreductase activity"/>
    <property type="evidence" value="ECO:0007669"/>
    <property type="project" value="UniProtKB-KW"/>
</dbReference>
<dbReference type="EMBL" id="JACHOB010000004">
    <property type="protein sequence ID" value="MBB4659466.1"/>
    <property type="molecule type" value="Genomic_DNA"/>
</dbReference>
<dbReference type="PANTHER" id="PTHR47706">
    <property type="entry name" value="NMRA-LIKE FAMILY PROTEIN"/>
    <property type="match status" value="1"/>
</dbReference>
<evidence type="ECO:0000313" key="4">
    <source>
        <dbReference type="EMBL" id="MBB4659466.1"/>
    </source>
</evidence>
<comment type="caution">
    <text evidence="4">The sequence shown here is derived from an EMBL/GenBank/DDBJ whole genome shotgun (WGS) entry which is preliminary data.</text>
</comment>